<dbReference type="SUPFAM" id="SSF55729">
    <property type="entry name" value="Acyl-CoA N-acyltransferases (Nat)"/>
    <property type="match status" value="1"/>
</dbReference>
<name>A0A0L0W7K3_GOTPU</name>
<dbReference type="Gene3D" id="3.40.630.30">
    <property type="match status" value="1"/>
</dbReference>
<dbReference type="Proteomes" id="UP000037267">
    <property type="component" value="Unassembled WGS sequence"/>
</dbReference>
<dbReference type="RefSeq" id="WP_050356276.1">
    <property type="nucleotide sequence ID" value="NZ_LGSS01000017.1"/>
</dbReference>
<dbReference type="GO" id="GO:0016747">
    <property type="term" value="F:acyltransferase activity, transferring groups other than amino-acyl groups"/>
    <property type="evidence" value="ECO:0007669"/>
    <property type="project" value="InterPro"/>
</dbReference>
<gene>
    <name evidence="2" type="ORF">CLPU_17c00620</name>
</gene>
<dbReference type="EMBL" id="LGSS01000017">
    <property type="protein sequence ID" value="KNF07437.1"/>
    <property type="molecule type" value="Genomic_DNA"/>
</dbReference>
<evidence type="ECO:0000313" key="3">
    <source>
        <dbReference type="Proteomes" id="UP000037267"/>
    </source>
</evidence>
<protein>
    <submittedName>
        <fullName evidence="2">GCN5-like N-acetyltransferase</fullName>
    </submittedName>
</protein>
<evidence type="ECO:0000259" key="1">
    <source>
        <dbReference type="PROSITE" id="PS51186"/>
    </source>
</evidence>
<dbReference type="InterPro" id="IPR000182">
    <property type="entry name" value="GNAT_dom"/>
</dbReference>
<feature type="domain" description="N-acetyltransferase" evidence="1">
    <location>
        <begin position="1"/>
        <end position="131"/>
    </location>
</feature>
<keyword evidence="2" id="KW-0808">Transferase</keyword>
<dbReference type="STRING" id="1503.CLPU_17c00620"/>
<dbReference type="InterPro" id="IPR016181">
    <property type="entry name" value="Acyl_CoA_acyltransferase"/>
</dbReference>
<proteinExistence type="predicted"/>
<dbReference type="AlphaFoldDB" id="A0A0L0W7K3"/>
<keyword evidence="3" id="KW-1185">Reference proteome</keyword>
<organism evidence="2 3">
    <name type="scientific">Gottschalkia purinilytica</name>
    <name type="common">Clostridium purinilyticum</name>
    <dbReference type="NCBI Taxonomy" id="1503"/>
    <lineage>
        <taxon>Bacteria</taxon>
        <taxon>Bacillati</taxon>
        <taxon>Bacillota</taxon>
        <taxon>Tissierellia</taxon>
        <taxon>Tissierellales</taxon>
        <taxon>Gottschalkiaceae</taxon>
        <taxon>Gottschalkia</taxon>
    </lineage>
</organism>
<sequence length="144" mass="16790">MITIKKLSTEEEKENLNLMLKHYDMKEDINKNDIIHIMLDNGEIIGATKISSYNSIEELIYIIIREDKRGEDLGDGLLRGAFNYCLNKGIKNIYYFNESKYLLKKGFVEAKKTLDMKNHIPKDSFLVCNIENLFSKSCRSKRSE</sequence>
<reference evidence="3" key="1">
    <citation type="submission" date="2015-07" db="EMBL/GenBank/DDBJ databases">
        <title>Draft genome sequence of the purine-degrading Gottschalkia purinilyticum DSM 1384 (formerly Clostridium purinilyticum).</title>
        <authorList>
            <person name="Poehlein A."/>
            <person name="Schiel-Bengelsdorf B."/>
            <person name="Bengelsdorf F.R."/>
            <person name="Daniel R."/>
            <person name="Duerre P."/>
        </authorList>
    </citation>
    <scope>NUCLEOTIDE SEQUENCE [LARGE SCALE GENOMIC DNA]</scope>
    <source>
        <strain evidence="3">DSM 1384</strain>
    </source>
</reference>
<comment type="caution">
    <text evidence="2">The sequence shown here is derived from an EMBL/GenBank/DDBJ whole genome shotgun (WGS) entry which is preliminary data.</text>
</comment>
<evidence type="ECO:0000313" key="2">
    <source>
        <dbReference type="EMBL" id="KNF07437.1"/>
    </source>
</evidence>
<accession>A0A0L0W7K3</accession>
<dbReference type="PROSITE" id="PS51186">
    <property type="entry name" value="GNAT"/>
    <property type="match status" value="1"/>
</dbReference>
<dbReference type="OrthoDB" id="1727266at2"/>